<keyword evidence="1" id="KW-0521">NADP</keyword>
<protein>
    <submittedName>
        <fullName evidence="3">NADP-dependent oxidoreductase</fullName>
    </submittedName>
</protein>
<evidence type="ECO:0000313" key="4">
    <source>
        <dbReference type="Proteomes" id="UP001500449"/>
    </source>
</evidence>
<dbReference type="InterPro" id="IPR013154">
    <property type="entry name" value="ADH-like_N"/>
</dbReference>
<evidence type="ECO:0000259" key="2">
    <source>
        <dbReference type="SMART" id="SM00829"/>
    </source>
</evidence>
<dbReference type="PANTHER" id="PTHR44154:SF1">
    <property type="entry name" value="QUINONE OXIDOREDUCTASE"/>
    <property type="match status" value="1"/>
</dbReference>
<dbReference type="SUPFAM" id="SSF50129">
    <property type="entry name" value="GroES-like"/>
    <property type="match status" value="1"/>
</dbReference>
<proteinExistence type="predicted"/>
<dbReference type="Pfam" id="PF08240">
    <property type="entry name" value="ADH_N"/>
    <property type="match status" value="1"/>
</dbReference>
<feature type="domain" description="Enoyl reductase (ER)" evidence="2">
    <location>
        <begin position="1"/>
        <end position="300"/>
    </location>
</feature>
<comment type="caution">
    <text evidence="3">The sequence shown here is derived from an EMBL/GenBank/DDBJ whole genome shotgun (WGS) entry which is preliminary data.</text>
</comment>
<organism evidence="3 4">
    <name type="scientific">Pseudonocardia ailaonensis</name>
    <dbReference type="NCBI Taxonomy" id="367279"/>
    <lineage>
        <taxon>Bacteria</taxon>
        <taxon>Bacillati</taxon>
        <taxon>Actinomycetota</taxon>
        <taxon>Actinomycetes</taxon>
        <taxon>Pseudonocardiales</taxon>
        <taxon>Pseudonocardiaceae</taxon>
        <taxon>Pseudonocardia</taxon>
    </lineage>
</organism>
<dbReference type="EMBL" id="BAAAQK010000009">
    <property type="protein sequence ID" value="GAA1852111.1"/>
    <property type="molecule type" value="Genomic_DNA"/>
</dbReference>
<dbReference type="SMART" id="SM00829">
    <property type="entry name" value="PKS_ER"/>
    <property type="match status" value="1"/>
</dbReference>
<gene>
    <name evidence="3" type="ORF">GCM10009836_35180</name>
</gene>
<dbReference type="InterPro" id="IPR011032">
    <property type="entry name" value="GroES-like_sf"/>
</dbReference>
<dbReference type="InterPro" id="IPR051603">
    <property type="entry name" value="Zinc-ADH_QOR/CCCR"/>
</dbReference>
<dbReference type="InterPro" id="IPR036291">
    <property type="entry name" value="NAD(P)-bd_dom_sf"/>
</dbReference>
<dbReference type="Gene3D" id="3.90.180.10">
    <property type="entry name" value="Medium-chain alcohol dehydrogenases, catalytic domain"/>
    <property type="match status" value="1"/>
</dbReference>
<accession>A0ABN2N501</accession>
<evidence type="ECO:0000256" key="1">
    <source>
        <dbReference type="ARBA" id="ARBA00022857"/>
    </source>
</evidence>
<dbReference type="Proteomes" id="UP001500449">
    <property type="component" value="Unassembled WGS sequence"/>
</dbReference>
<dbReference type="Pfam" id="PF13602">
    <property type="entry name" value="ADH_zinc_N_2"/>
    <property type="match status" value="1"/>
</dbReference>
<dbReference type="SUPFAM" id="SSF51735">
    <property type="entry name" value="NAD(P)-binding Rossmann-fold domains"/>
    <property type="match status" value="1"/>
</dbReference>
<sequence>MHVAEVEEPHAGPGEIRIATRASGLSPGETLIRSGRLRDLVPVSFPYLTGFDAAGVVDEVGDGVEGIVPGAEVFGMSTMTRRAANADHVVLAVWAPKPPSWSWEEAGGAAGAVETATRVLDRLAVPTGGTVLVQGAAGGTGSVVVQVAVARDLQVVGTAGEHNHHFLRSLGAIPTTYGPGLADRVRALVPDAVDAVADCAGGALPELVVIAGDPARVVTIADFDAAAHGVHMSHGAPADETGAALGAGADPFAEHGLADAVALAAAGRLRIPIAGTFPLAAAAAAHALSETRHARGKIVYTH</sequence>
<evidence type="ECO:0000313" key="3">
    <source>
        <dbReference type="EMBL" id="GAA1852111.1"/>
    </source>
</evidence>
<dbReference type="Gene3D" id="3.40.50.720">
    <property type="entry name" value="NAD(P)-binding Rossmann-like Domain"/>
    <property type="match status" value="1"/>
</dbReference>
<keyword evidence="4" id="KW-1185">Reference proteome</keyword>
<dbReference type="PANTHER" id="PTHR44154">
    <property type="entry name" value="QUINONE OXIDOREDUCTASE"/>
    <property type="match status" value="1"/>
</dbReference>
<name>A0ABN2N501_9PSEU</name>
<reference evidence="3 4" key="1">
    <citation type="journal article" date="2019" name="Int. J. Syst. Evol. Microbiol.">
        <title>The Global Catalogue of Microorganisms (GCM) 10K type strain sequencing project: providing services to taxonomists for standard genome sequencing and annotation.</title>
        <authorList>
            <consortium name="The Broad Institute Genomics Platform"/>
            <consortium name="The Broad Institute Genome Sequencing Center for Infectious Disease"/>
            <person name="Wu L."/>
            <person name="Ma J."/>
        </authorList>
    </citation>
    <scope>NUCLEOTIDE SEQUENCE [LARGE SCALE GENOMIC DNA]</scope>
    <source>
        <strain evidence="3 4">JCM 16009</strain>
    </source>
</reference>
<dbReference type="InterPro" id="IPR020843">
    <property type="entry name" value="ER"/>
</dbReference>
<dbReference type="CDD" id="cd05289">
    <property type="entry name" value="MDR_like_2"/>
    <property type="match status" value="1"/>
</dbReference>